<reference evidence="10" key="1">
    <citation type="submission" date="2016-06" db="EMBL/GenBank/DDBJ databases">
        <title>Draft Genome sequence of the fungus Inonotus baumii.</title>
        <authorList>
            <person name="Zhu H."/>
            <person name="Lin W."/>
        </authorList>
    </citation>
    <scope>NUCLEOTIDE SEQUENCE</scope>
    <source>
        <strain evidence="10">821</strain>
    </source>
</reference>
<gene>
    <name evidence="10" type="ORF">A7U60_g8030</name>
</gene>
<dbReference type="OrthoDB" id="273340at2759"/>
<keyword evidence="5" id="KW-0539">Nucleus</keyword>
<evidence type="ECO:0000313" key="11">
    <source>
        <dbReference type="Proteomes" id="UP000757232"/>
    </source>
</evidence>
<dbReference type="InterPro" id="IPR012580">
    <property type="entry name" value="NUC153"/>
</dbReference>
<name>A0A9Q5HSL6_SANBA</name>
<dbReference type="Pfam" id="PF23097">
    <property type="entry name" value="NOL10_2nd"/>
    <property type="match status" value="1"/>
</dbReference>
<comment type="subcellular location">
    <subcellularLocation>
        <location evidence="1">Nucleus</location>
        <location evidence="1">Nucleolus</location>
    </subcellularLocation>
</comment>
<evidence type="ECO:0000256" key="3">
    <source>
        <dbReference type="ARBA" id="ARBA00022574"/>
    </source>
</evidence>
<feature type="compositionally biased region" description="Basic and acidic residues" evidence="6">
    <location>
        <begin position="537"/>
        <end position="551"/>
    </location>
</feature>
<feature type="domain" description="NUC153" evidence="7">
    <location>
        <begin position="552"/>
        <end position="579"/>
    </location>
</feature>
<evidence type="ECO:0000259" key="7">
    <source>
        <dbReference type="Pfam" id="PF08159"/>
    </source>
</evidence>
<dbReference type="EMBL" id="LNZH02000212">
    <property type="protein sequence ID" value="OCB85072.1"/>
    <property type="molecule type" value="Genomic_DNA"/>
</dbReference>
<dbReference type="Pfam" id="PF23098">
    <property type="entry name" value="Beta-prop_NOL10_N"/>
    <property type="match status" value="1"/>
</dbReference>
<feature type="compositionally biased region" description="Basic and acidic residues" evidence="6">
    <location>
        <begin position="764"/>
        <end position="780"/>
    </location>
</feature>
<dbReference type="SUPFAM" id="SSF50978">
    <property type="entry name" value="WD40 repeat-like"/>
    <property type="match status" value="1"/>
</dbReference>
<dbReference type="InterPro" id="IPR015943">
    <property type="entry name" value="WD40/YVTN_repeat-like_dom_sf"/>
</dbReference>
<comment type="caution">
    <text evidence="10">The sequence shown here is derived from an EMBL/GenBank/DDBJ whole genome shotgun (WGS) entry which is preliminary data.</text>
</comment>
<evidence type="ECO:0000256" key="1">
    <source>
        <dbReference type="ARBA" id="ARBA00004604"/>
    </source>
</evidence>
<protein>
    <recommendedName>
        <fullName evidence="12">NUC153 domain-containing protein</fullName>
    </recommendedName>
</protein>
<feature type="compositionally biased region" description="Acidic residues" evidence="6">
    <location>
        <begin position="519"/>
        <end position="536"/>
    </location>
</feature>
<keyword evidence="3" id="KW-0853">WD repeat</keyword>
<evidence type="ECO:0000256" key="4">
    <source>
        <dbReference type="ARBA" id="ARBA00022737"/>
    </source>
</evidence>
<feature type="region of interest" description="Disordered" evidence="6">
    <location>
        <begin position="472"/>
        <end position="554"/>
    </location>
</feature>
<feature type="compositionally biased region" description="Acidic residues" evidence="6">
    <location>
        <begin position="616"/>
        <end position="628"/>
    </location>
</feature>
<organism evidence="10 11">
    <name type="scientific">Sanghuangporus baumii</name>
    <name type="common">Phellinus baumii</name>
    <dbReference type="NCBI Taxonomy" id="108892"/>
    <lineage>
        <taxon>Eukaryota</taxon>
        <taxon>Fungi</taxon>
        <taxon>Dikarya</taxon>
        <taxon>Basidiomycota</taxon>
        <taxon>Agaricomycotina</taxon>
        <taxon>Agaricomycetes</taxon>
        <taxon>Hymenochaetales</taxon>
        <taxon>Hymenochaetaceae</taxon>
        <taxon>Sanghuangporus</taxon>
    </lineage>
</organism>
<feature type="domain" description="Nucleolar protein 10-like second" evidence="8">
    <location>
        <begin position="404"/>
        <end position="452"/>
    </location>
</feature>
<evidence type="ECO:0000259" key="8">
    <source>
        <dbReference type="Pfam" id="PF23097"/>
    </source>
</evidence>
<sequence>MVALNDTSNVKVYTVNGAVSGSSSSLPDWLTRKRVAKKGKRAIKEHFEGTIDLIQEFQFPEASNKIKTTRDGHHAVATGVYKPQMRCYDLDQLTLKFERHTDAENVDFIILSDDWTKMLHLQADRSVELHTQGGFHYRTRIPRFGRTINYHFPSCDALIGASSREVYRLNLDQGRFLNPLVLEGDGDEGVSGVNAIDINPAHQLFAFGVEGNGSVEFWDPRSRSRVGMLRLPFNQVTVNGSIAPYLPGVDDESSSRGLSVTAVASRSDGLSYAVGTSSGHTFLYDIRSPRHFAMKDLGYGLPVKNVCWIEGGSRMAGDGLVLSADKKVIKIWDRNNPEGNFASITPAYDINHVHHLPGSGLLMLANEGIQMTSYYIPQLGPAPRWCSFLDNVTEEMEDQTVRNVYEDFKFVERDELEKLGLDHLVGTPALKPYMHGYFLSLRLYDAARSISNPFLYEEHRARRVQEKLEKMAESRIRARKHAQAPKVNKVLAQRIEKEQERTKRHEEKKREREKRKQDADEDNEENSQEEQSDVEMEDKGDKKPKKADLLNDPRFSALFENPEFEIDEQSREFGLLNPSLASQKRKPKTAVEEEGEESDRASSSLEGSSSSVIEEGVSEEEDSSDAGDLDQFNPRARSITSKEKEKSTSIFPAASRRPSKQLRMVAAAPQVEGRQGKVRPSTLDKDATFGQRRQGAPSSLKTKWRSSANEAAAGRSEMEISWVPRESSGPQDADDMLVPGGRGKSKKDKGKRRVETFGASLERGGNEDQEGKRELPENERHGRRYRRSNIRSGSKNAFRGL</sequence>
<keyword evidence="11" id="KW-1185">Reference proteome</keyword>
<feature type="compositionally biased region" description="Basic residues" evidence="6">
    <location>
        <begin position="743"/>
        <end position="752"/>
    </location>
</feature>
<evidence type="ECO:0008006" key="12">
    <source>
        <dbReference type="Google" id="ProtNLM"/>
    </source>
</evidence>
<feature type="region of interest" description="Disordered" evidence="6">
    <location>
        <begin position="569"/>
        <end position="801"/>
    </location>
</feature>
<feature type="compositionally biased region" description="Polar residues" evidence="6">
    <location>
        <begin position="696"/>
        <end position="709"/>
    </location>
</feature>
<feature type="compositionally biased region" description="Basic and acidic residues" evidence="6">
    <location>
        <begin position="494"/>
        <end position="518"/>
    </location>
</feature>
<dbReference type="PANTHER" id="PTHR14927">
    <property type="entry name" value="NUCLEOLAR PROTEIN 10"/>
    <property type="match status" value="1"/>
</dbReference>
<dbReference type="InterPro" id="IPR056551">
    <property type="entry name" value="Beta-prop_NOL10_N"/>
</dbReference>
<dbReference type="Pfam" id="PF08159">
    <property type="entry name" value="NUC153"/>
    <property type="match status" value="1"/>
</dbReference>
<evidence type="ECO:0000256" key="5">
    <source>
        <dbReference type="ARBA" id="ARBA00023242"/>
    </source>
</evidence>
<dbReference type="InterPro" id="IPR056550">
    <property type="entry name" value="NOL10_2nd"/>
</dbReference>
<evidence type="ECO:0000256" key="6">
    <source>
        <dbReference type="SAM" id="MobiDB-lite"/>
    </source>
</evidence>
<feature type="domain" description="Nucleolar protein 10-like N-terminal" evidence="9">
    <location>
        <begin position="22"/>
        <end position="400"/>
    </location>
</feature>
<dbReference type="GO" id="GO:0030686">
    <property type="term" value="C:90S preribosome"/>
    <property type="evidence" value="ECO:0007669"/>
    <property type="project" value="TreeGrafter"/>
</dbReference>
<dbReference type="Proteomes" id="UP000757232">
    <property type="component" value="Unassembled WGS sequence"/>
</dbReference>
<dbReference type="GO" id="GO:0000462">
    <property type="term" value="P:maturation of SSU-rRNA from tricistronic rRNA transcript (SSU-rRNA, 5.8S rRNA, LSU-rRNA)"/>
    <property type="evidence" value="ECO:0007669"/>
    <property type="project" value="TreeGrafter"/>
</dbReference>
<dbReference type="InterPro" id="IPR040382">
    <property type="entry name" value="NOL10/Enp2"/>
</dbReference>
<dbReference type="PANTHER" id="PTHR14927:SF0">
    <property type="entry name" value="NUCLEOLAR PROTEIN 10"/>
    <property type="match status" value="1"/>
</dbReference>
<evidence type="ECO:0000313" key="10">
    <source>
        <dbReference type="EMBL" id="OCB85072.1"/>
    </source>
</evidence>
<evidence type="ECO:0000259" key="9">
    <source>
        <dbReference type="Pfam" id="PF23098"/>
    </source>
</evidence>
<keyword evidence="4" id="KW-0677">Repeat</keyword>
<dbReference type="GO" id="GO:0032040">
    <property type="term" value="C:small-subunit processome"/>
    <property type="evidence" value="ECO:0007669"/>
    <property type="project" value="TreeGrafter"/>
</dbReference>
<comment type="similarity">
    <text evidence="2">Belongs to the WD repeat NOL10/ENP2 family.</text>
</comment>
<dbReference type="InterPro" id="IPR036322">
    <property type="entry name" value="WD40_repeat_dom_sf"/>
</dbReference>
<evidence type="ECO:0000256" key="2">
    <source>
        <dbReference type="ARBA" id="ARBA00005264"/>
    </source>
</evidence>
<accession>A0A9Q5HSL6</accession>
<feature type="compositionally biased region" description="Low complexity" evidence="6">
    <location>
        <begin position="601"/>
        <end position="615"/>
    </location>
</feature>
<dbReference type="AlphaFoldDB" id="A0A9Q5HSL6"/>
<proteinExistence type="inferred from homology"/>
<dbReference type="Gene3D" id="2.130.10.10">
    <property type="entry name" value="YVTN repeat-like/Quinoprotein amine dehydrogenase"/>
    <property type="match status" value="1"/>
</dbReference>